<name>A0A3B6LQ27_WHEAT</name>
<accession>A0A3B6LQ27</accession>
<dbReference type="EnsemblPlants" id="TraesCS5B02G298300.1">
    <property type="protein sequence ID" value="TraesCS5B02G298300.1"/>
    <property type="gene ID" value="TraesCS5B02G298300"/>
</dbReference>
<reference evidence="1" key="1">
    <citation type="submission" date="2018-08" db="EMBL/GenBank/DDBJ databases">
        <authorList>
            <person name="Rossello M."/>
        </authorList>
    </citation>
    <scope>NUCLEOTIDE SEQUENCE [LARGE SCALE GENOMIC DNA]</scope>
    <source>
        <strain evidence="1">cv. Chinese Spring</strain>
    </source>
</reference>
<dbReference type="Gramene" id="TraesCS5B02G298300.1">
    <property type="protein sequence ID" value="TraesCS5B02G298300.1"/>
    <property type="gene ID" value="TraesCS5B02G298300"/>
</dbReference>
<dbReference type="AlphaFoldDB" id="A0A3B6LQ27"/>
<evidence type="ECO:0000313" key="1">
    <source>
        <dbReference type="EnsemblPlants" id="TraesCS5B02G298300.1"/>
    </source>
</evidence>
<protein>
    <submittedName>
        <fullName evidence="1">Uncharacterized protein</fullName>
    </submittedName>
</protein>
<reference evidence="1" key="2">
    <citation type="submission" date="2018-10" db="UniProtKB">
        <authorList>
            <consortium name="EnsemblPlants"/>
        </authorList>
    </citation>
    <scope>IDENTIFICATION</scope>
</reference>
<dbReference type="PANTHER" id="PTHR33913:SF4">
    <property type="entry name" value="DRBM DOMAIN-CONTAINING PROTEIN"/>
    <property type="match status" value="1"/>
</dbReference>
<proteinExistence type="predicted"/>
<dbReference type="Proteomes" id="UP000019116">
    <property type="component" value="Chromosome 5B"/>
</dbReference>
<keyword evidence="2" id="KW-1185">Reference proteome</keyword>
<dbReference type="Gramene" id="TraesCS5B03G0764000.1">
    <property type="protein sequence ID" value="TraesCS5B03G0764000.1.CDS"/>
    <property type="gene ID" value="TraesCS5B03G0764000"/>
</dbReference>
<organism evidence="1">
    <name type="scientific">Triticum aestivum</name>
    <name type="common">Wheat</name>
    <dbReference type="NCBI Taxonomy" id="4565"/>
    <lineage>
        <taxon>Eukaryota</taxon>
        <taxon>Viridiplantae</taxon>
        <taxon>Streptophyta</taxon>
        <taxon>Embryophyta</taxon>
        <taxon>Tracheophyta</taxon>
        <taxon>Spermatophyta</taxon>
        <taxon>Magnoliopsida</taxon>
        <taxon>Liliopsida</taxon>
        <taxon>Poales</taxon>
        <taxon>Poaceae</taxon>
        <taxon>BOP clade</taxon>
        <taxon>Pooideae</taxon>
        <taxon>Triticodae</taxon>
        <taxon>Triticeae</taxon>
        <taxon>Triticinae</taxon>
        <taxon>Triticum</taxon>
    </lineage>
</organism>
<sequence>MRPIPITVGWSHTKSLRISRNIRKKTSSMTARQKKSDNIVVSPKVGIITRGRMSNVNDMASLETNHTTVPRGHCVTPTFEITVQSDEGLNLSVDLNSTPSEYTKIYSQQLGDVSREAQLEAPTENAEVEDMAVEDNIGCGDMLPPVSRGAEFKAQVENEEREEVLMEEEIGCADKLIVTEGTQLTLSRDKHESPVKTELVAQEVVMQEDIGCDDNLPGSNQVLISHANQDAGFTNHSLDEVLNHTSSTLPSIGSAPRVDVEMKDGALERQIMGAPKSGGVAENSNDQIRDSVVEIKKIRDSILRKEFILQDGSAQCDMDIHKIKMDIQKIKTEKKMTKEVLSTMEKYKEPSSNIMKVANLTFSGDDGKTKSTKRMELKFKEALAQRDKCMELNDICCDCDWMAPRYTVLPSLADGMHVGEVRLKCPDFELSITSDPCPTPHDARCSAAANMILELGKKVEDKEHHAN</sequence>
<dbReference type="PANTHER" id="PTHR33913">
    <property type="entry name" value="ALEURONE LAYER MORPHOGENESIS PROTEIN"/>
    <property type="match status" value="1"/>
</dbReference>
<evidence type="ECO:0000313" key="2">
    <source>
        <dbReference type="Proteomes" id="UP000019116"/>
    </source>
</evidence>